<comment type="caution">
    <text evidence="1">The sequence shown here is derived from an EMBL/GenBank/DDBJ whole genome shotgun (WGS) entry which is preliminary data.</text>
</comment>
<keyword evidence="2" id="KW-1185">Reference proteome</keyword>
<dbReference type="EMBL" id="BGPR01006244">
    <property type="protein sequence ID" value="GBN17296.1"/>
    <property type="molecule type" value="Genomic_DNA"/>
</dbReference>
<accession>A0A4Y2LUV4</accession>
<dbReference type="Proteomes" id="UP000499080">
    <property type="component" value="Unassembled WGS sequence"/>
</dbReference>
<organism evidence="1 2">
    <name type="scientific">Araneus ventricosus</name>
    <name type="common">Orbweaver spider</name>
    <name type="synonym">Epeira ventricosa</name>
    <dbReference type="NCBI Taxonomy" id="182803"/>
    <lineage>
        <taxon>Eukaryota</taxon>
        <taxon>Metazoa</taxon>
        <taxon>Ecdysozoa</taxon>
        <taxon>Arthropoda</taxon>
        <taxon>Chelicerata</taxon>
        <taxon>Arachnida</taxon>
        <taxon>Araneae</taxon>
        <taxon>Araneomorphae</taxon>
        <taxon>Entelegynae</taxon>
        <taxon>Araneoidea</taxon>
        <taxon>Araneidae</taxon>
        <taxon>Araneus</taxon>
    </lineage>
</organism>
<name>A0A4Y2LUV4_ARAVE</name>
<sequence length="129" mass="14016">MVGGCEEPNRSIMDWCADSPSGQNEVSARLNLWRNEGKGPCPVKNKTSLHVQLIGFKLTLGTMLGMSLPVSPSSQVICQVANNRRKNVLIKDFGNSSGVSGKFSVPATSSFFVPYVTCMGFDPRHPDVR</sequence>
<dbReference type="AlphaFoldDB" id="A0A4Y2LUV4"/>
<gene>
    <name evidence="1" type="ORF">AVEN_227674_1</name>
</gene>
<evidence type="ECO:0000313" key="1">
    <source>
        <dbReference type="EMBL" id="GBN17296.1"/>
    </source>
</evidence>
<evidence type="ECO:0000313" key="2">
    <source>
        <dbReference type="Proteomes" id="UP000499080"/>
    </source>
</evidence>
<proteinExistence type="predicted"/>
<protein>
    <submittedName>
        <fullName evidence="1">Uncharacterized protein</fullName>
    </submittedName>
</protein>
<reference evidence="1 2" key="1">
    <citation type="journal article" date="2019" name="Sci. Rep.">
        <title>Orb-weaving spider Araneus ventricosus genome elucidates the spidroin gene catalogue.</title>
        <authorList>
            <person name="Kono N."/>
            <person name="Nakamura H."/>
            <person name="Ohtoshi R."/>
            <person name="Moran D.A.P."/>
            <person name="Shinohara A."/>
            <person name="Yoshida Y."/>
            <person name="Fujiwara M."/>
            <person name="Mori M."/>
            <person name="Tomita M."/>
            <person name="Arakawa K."/>
        </authorList>
    </citation>
    <scope>NUCLEOTIDE SEQUENCE [LARGE SCALE GENOMIC DNA]</scope>
</reference>